<dbReference type="InterPro" id="IPR014710">
    <property type="entry name" value="RmlC-like_jellyroll"/>
</dbReference>
<organism evidence="2 3">
    <name type="scientific">Clavibacter tessellarius</name>
    <dbReference type="NCBI Taxonomy" id="31965"/>
    <lineage>
        <taxon>Bacteria</taxon>
        <taxon>Bacillati</taxon>
        <taxon>Actinomycetota</taxon>
        <taxon>Actinomycetes</taxon>
        <taxon>Micrococcales</taxon>
        <taxon>Microbacteriaceae</taxon>
        <taxon>Clavibacter</taxon>
    </lineage>
</organism>
<dbReference type="RefSeq" id="WP_063072511.1">
    <property type="nucleotide sequence ID" value="NZ_LQXA01000049.1"/>
</dbReference>
<evidence type="ECO:0000313" key="3">
    <source>
        <dbReference type="Proteomes" id="UP000076218"/>
    </source>
</evidence>
<dbReference type="PANTHER" id="PTHR36114:SF1">
    <property type="entry name" value="16.7 KDA PROTEIN IN WHIE LOCUS"/>
    <property type="match status" value="1"/>
</dbReference>
<dbReference type="STRING" id="31965.AWH51_14885"/>
<reference evidence="2 3" key="1">
    <citation type="submission" date="2016-01" db="EMBL/GenBank/DDBJ databases">
        <title>Draft genome sequence of Clavibacter michiganensis subsp. tessellarius DOAB 609.</title>
        <authorList>
            <person name="Tambong J.T."/>
        </authorList>
    </citation>
    <scope>NUCLEOTIDE SEQUENCE [LARGE SCALE GENOMIC DNA]</scope>
    <source>
        <strain evidence="2 3">DOAB 609</strain>
    </source>
</reference>
<dbReference type="Pfam" id="PF07883">
    <property type="entry name" value="Cupin_2"/>
    <property type="match status" value="1"/>
</dbReference>
<dbReference type="Proteomes" id="UP000076218">
    <property type="component" value="Unassembled WGS sequence"/>
</dbReference>
<dbReference type="EMBL" id="LQXA01000049">
    <property type="protein sequence ID" value="KZC94075.1"/>
    <property type="molecule type" value="Genomic_DNA"/>
</dbReference>
<gene>
    <name evidence="2" type="ORF">AWH51_14885</name>
</gene>
<dbReference type="InterPro" id="IPR052044">
    <property type="entry name" value="PKS_Associated_Protein"/>
</dbReference>
<evidence type="ECO:0000259" key="1">
    <source>
        <dbReference type="Pfam" id="PF07883"/>
    </source>
</evidence>
<dbReference type="PANTHER" id="PTHR36114">
    <property type="entry name" value="16.7 KDA PROTEIN IN WHIE LOCUS"/>
    <property type="match status" value="1"/>
</dbReference>
<protein>
    <submittedName>
        <fullName evidence="2">Cupin</fullName>
    </submittedName>
</protein>
<feature type="domain" description="Cupin type-2" evidence="1">
    <location>
        <begin position="42"/>
        <end position="100"/>
    </location>
</feature>
<dbReference type="Gene3D" id="2.60.120.10">
    <property type="entry name" value="Jelly Rolls"/>
    <property type="match status" value="1"/>
</dbReference>
<accession>A0A154UYC6</accession>
<comment type="caution">
    <text evidence="2">The sequence shown here is derived from an EMBL/GenBank/DDBJ whole genome shotgun (WGS) entry which is preliminary data.</text>
</comment>
<sequence>MTHPPVTDIAAELREVTAHWTPRVVGRVNDQYVKVAKLLGELTWHAHDAEDEMFLVVSGRLRIQLPDDREVVLGPGQFHVVPRGVRHNPVADEEVEIVLIETVTTAHTGEVVVPGTVPVERQVGDFR</sequence>
<dbReference type="SUPFAM" id="SSF51182">
    <property type="entry name" value="RmlC-like cupins"/>
    <property type="match status" value="1"/>
</dbReference>
<dbReference type="OrthoDB" id="9794183at2"/>
<dbReference type="AlphaFoldDB" id="A0A154UYC6"/>
<evidence type="ECO:0000313" key="2">
    <source>
        <dbReference type="EMBL" id="KZC94075.1"/>
    </source>
</evidence>
<dbReference type="InterPro" id="IPR013096">
    <property type="entry name" value="Cupin_2"/>
</dbReference>
<proteinExistence type="predicted"/>
<dbReference type="InterPro" id="IPR011051">
    <property type="entry name" value="RmlC_Cupin_sf"/>
</dbReference>
<name>A0A154UYC6_9MICO</name>
<dbReference type="CDD" id="cd02226">
    <property type="entry name" value="cupin_YdbB-like"/>
    <property type="match status" value="1"/>
</dbReference>